<dbReference type="PANTHER" id="PTHR30386:SF24">
    <property type="entry name" value="MULTIDRUG RESISTANCE EFFLUX PUMP"/>
    <property type="match status" value="1"/>
</dbReference>
<dbReference type="InterPro" id="IPR058634">
    <property type="entry name" value="AaeA-lik-b-barrel"/>
</dbReference>
<evidence type="ECO:0000256" key="2">
    <source>
        <dbReference type="SAM" id="Phobius"/>
    </source>
</evidence>
<feature type="domain" description="Multidrug resistance protein MdtA-like barrel-sandwich hybrid" evidence="3">
    <location>
        <begin position="48"/>
        <end position="234"/>
    </location>
</feature>
<keyword evidence="2" id="KW-1133">Transmembrane helix</keyword>
<dbReference type="EMBL" id="JOJP01000001">
    <property type="protein sequence ID" value="KEI71744.1"/>
    <property type="molecule type" value="Genomic_DNA"/>
</dbReference>
<keyword evidence="6" id="KW-1185">Reference proteome</keyword>
<protein>
    <submittedName>
        <fullName evidence="5">Secretion protein</fullName>
    </submittedName>
</protein>
<accession>A0A081KC68</accession>
<feature type="domain" description="p-hydroxybenzoic acid efflux pump subunit AaeA-like beta-barrel" evidence="4">
    <location>
        <begin position="237"/>
        <end position="332"/>
    </location>
</feature>
<keyword evidence="2" id="KW-0812">Transmembrane</keyword>
<dbReference type="PANTHER" id="PTHR30386">
    <property type="entry name" value="MEMBRANE FUSION SUBUNIT OF EMRAB-TOLC MULTIDRUG EFFLUX PUMP"/>
    <property type="match status" value="1"/>
</dbReference>
<dbReference type="GO" id="GO:0055085">
    <property type="term" value="P:transmembrane transport"/>
    <property type="evidence" value="ECO:0007669"/>
    <property type="project" value="InterPro"/>
</dbReference>
<dbReference type="Gene3D" id="2.40.30.170">
    <property type="match status" value="1"/>
</dbReference>
<name>A0A081KC68_9GAMM</name>
<organism evidence="5 6">
    <name type="scientific">Endozoicomonas elysicola</name>
    <dbReference type="NCBI Taxonomy" id="305900"/>
    <lineage>
        <taxon>Bacteria</taxon>
        <taxon>Pseudomonadati</taxon>
        <taxon>Pseudomonadota</taxon>
        <taxon>Gammaproteobacteria</taxon>
        <taxon>Oceanospirillales</taxon>
        <taxon>Endozoicomonadaceae</taxon>
        <taxon>Endozoicomonas</taxon>
    </lineage>
</organism>
<sequence>MDNTAPHPVRRWLLTVAVLLLAFIAGYFYFEHQKNYPSTNDAYVHGNIIYIAPQIGGRISVVNVDNYEHVHTGEMLLQIDPSSYEAQLNKAKASYQVATEENEAASEGILAASTNISTAAANLRKVQLNFRRTMTLVSEGVLPQQEADTARAALATAQDSLTSARAHMAQLIAEQGAEGEEAPAVQEAAAALMLATLNLSYTNIAAPADGELGKVNVHPGSVVSVGQALMPLVVAESFWIQANFKEDDLGRIQPGMSARVQLDMYPDSSFSGKVESISPASGSAFSLLPPENATGNWVKITQRFPVSVRLADADNQRGKEPLRVGASATVTVDTIAADHEQ</sequence>
<evidence type="ECO:0000256" key="1">
    <source>
        <dbReference type="ARBA" id="ARBA00009477"/>
    </source>
</evidence>
<proteinExistence type="inferred from homology"/>
<keyword evidence="2" id="KW-0472">Membrane</keyword>
<evidence type="ECO:0000259" key="4">
    <source>
        <dbReference type="Pfam" id="PF25963"/>
    </source>
</evidence>
<dbReference type="Gene3D" id="2.40.50.100">
    <property type="match status" value="1"/>
</dbReference>
<dbReference type="Proteomes" id="UP000027997">
    <property type="component" value="Unassembled WGS sequence"/>
</dbReference>
<dbReference type="InterPro" id="IPR058625">
    <property type="entry name" value="MdtA-like_BSH"/>
</dbReference>
<dbReference type="eggNOG" id="COG1566">
    <property type="taxonomic scope" value="Bacteria"/>
</dbReference>
<comment type="caution">
    <text evidence="5">The sequence shown here is derived from an EMBL/GenBank/DDBJ whole genome shotgun (WGS) entry which is preliminary data.</text>
</comment>
<dbReference type="Pfam" id="PF25963">
    <property type="entry name" value="Beta-barrel_AAEA"/>
    <property type="match status" value="1"/>
</dbReference>
<gene>
    <name evidence="5" type="ORF">GV64_14245</name>
</gene>
<comment type="similarity">
    <text evidence="1">Belongs to the membrane fusion protein (MFP) (TC 8.A.1) family.</text>
</comment>
<dbReference type="InterPro" id="IPR050739">
    <property type="entry name" value="MFP"/>
</dbReference>
<dbReference type="AlphaFoldDB" id="A0A081KC68"/>
<dbReference type="STRING" id="305900.GV64_14245"/>
<dbReference type="Pfam" id="PF25917">
    <property type="entry name" value="BSH_RND"/>
    <property type="match status" value="1"/>
</dbReference>
<feature type="transmembrane region" description="Helical" evidence="2">
    <location>
        <begin position="12"/>
        <end position="30"/>
    </location>
</feature>
<dbReference type="SUPFAM" id="SSF111369">
    <property type="entry name" value="HlyD-like secretion proteins"/>
    <property type="match status" value="2"/>
</dbReference>
<reference evidence="5 6" key="1">
    <citation type="submission" date="2014-06" db="EMBL/GenBank/DDBJ databases">
        <title>Whole Genome Sequences of Three Symbiotic Endozoicomonas Bacteria.</title>
        <authorList>
            <person name="Neave M.J."/>
            <person name="Apprill A."/>
            <person name="Voolstra C.R."/>
        </authorList>
    </citation>
    <scope>NUCLEOTIDE SEQUENCE [LARGE SCALE GENOMIC DNA]</scope>
    <source>
        <strain evidence="5 6">DSM 22380</strain>
    </source>
</reference>
<evidence type="ECO:0000313" key="6">
    <source>
        <dbReference type="Proteomes" id="UP000027997"/>
    </source>
</evidence>
<evidence type="ECO:0000259" key="3">
    <source>
        <dbReference type="Pfam" id="PF25917"/>
    </source>
</evidence>
<dbReference type="RefSeq" id="WP_020583454.1">
    <property type="nucleotide sequence ID" value="NZ_JOJP01000001.1"/>
</dbReference>
<evidence type="ECO:0000313" key="5">
    <source>
        <dbReference type="EMBL" id="KEI71744.1"/>
    </source>
</evidence>